<dbReference type="EMBL" id="JAACJM010000194">
    <property type="protein sequence ID" value="KAF5338570.1"/>
    <property type="molecule type" value="Genomic_DNA"/>
</dbReference>
<keyword evidence="2" id="KW-1133">Transmembrane helix</keyword>
<evidence type="ECO:0000313" key="3">
    <source>
        <dbReference type="EMBL" id="KAF5338570.1"/>
    </source>
</evidence>
<feature type="region of interest" description="Disordered" evidence="1">
    <location>
        <begin position="309"/>
        <end position="332"/>
    </location>
</feature>
<name>A0A8H5CB99_9AGAR</name>
<dbReference type="Proteomes" id="UP000559256">
    <property type="component" value="Unassembled WGS sequence"/>
</dbReference>
<accession>A0A8H5CB99</accession>
<sequence length="332" mass="36671">MCFNSAITVMSNWVFNIVQIQALVNPAYDPTEAMIRAQSLGWSIFDAFVAIRALLIEDDSYSPTQVIFPASLIFTNLTAILLIVYKTWQYKQLGLLADRMIRRLSADEASDSDGGWASGDAPIRPSVDDRRMAEKGLFDTLNILIPLLEVASMWEKYWPSGQSHSCHNKNVSIYISHPSADDRVIRRMPSADADWHEPYRQSIKVHLRNLSRKGQVEQLLVLLIESGVLYCIPWIVTLPAGFVSEKYTDSVGIFMDVITPHIEVIYPTAIILLSLVYRAQQDSLLSAISLSAPLGFAAPAPSSQSISLTPVHGTLDGDKESQEVGGGSSAMV</sequence>
<dbReference type="OrthoDB" id="3174319at2759"/>
<keyword evidence="2" id="KW-0472">Membrane</keyword>
<feature type="transmembrane region" description="Helical" evidence="2">
    <location>
        <begin position="257"/>
        <end position="277"/>
    </location>
</feature>
<evidence type="ECO:0000256" key="2">
    <source>
        <dbReference type="SAM" id="Phobius"/>
    </source>
</evidence>
<evidence type="ECO:0000256" key="1">
    <source>
        <dbReference type="SAM" id="MobiDB-lite"/>
    </source>
</evidence>
<feature type="transmembrane region" description="Helical" evidence="2">
    <location>
        <begin position="219"/>
        <end position="237"/>
    </location>
</feature>
<reference evidence="3 4" key="1">
    <citation type="journal article" date="2020" name="ISME J.">
        <title>Uncovering the hidden diversity of litter-decomposition mechanisms in mushroom-forming fungi.</title>
        <authorList>
            <person name="Floudas D."/>
            <person name="Bentzer J."/>
            <person name="Ahren D."/>
            <person name="Johansson T."/>
            <person name="Persson P."/>
            <person name="Tunlid A."/>
        </authorList>
    </citation>
    <scope>NUCLEOTIDE SEQUENCE [LARGE SCALE GENOMIC DNA]</scope>
    <source>
        <strain evidence="3 4">CBS 291.85</strain>
    </source>
</reference>
<dbReference type="AlphaFoldDB" id="A0A8H5CB99"/>
<feature type="transmembrane region" description="Helical" evidence="2">
    <location>
        <begin position="66"/>
        <end position="85"/>
    </location>
</feature>
<keyword evidence="4" id="KW-1185">Reference proteome</keyword>
<gene>
    <name evidence="3" type="ORF">D9758_016964</name>
</gene>
<evidence type="ECO:0000313" key="4">
    <source>
        <dbReference type="Proteomes" id="UP000559256"/>
    </source>
</evidence>
<proteinExistence type="predicted"/>
<comment type="caution">
    <text evidence="3">The sequence shown here is derived from an EMBL/GenBank/DDBJ whole genome shotgun (WGS) entry which is preliminary data.</text>
</comment>
<organism evidence="3 4">
    <name type="scientific">Tetrapyrgos nigripes</name>
    <dbReference type="NCBI Taxonomy" id="182062"/>
    <lineage>
        <taxon>Eukaryota</taxon>
        <taxon>Fungi</taxon>
        <taxon>Dikarya</taxon>
        <taxon>Basidiomycota</taxon>
        <taxon>Agaricomycotina</taxon>
        <taxon>Agaricomycetes</taxon>
        <taxon>Agaricomycetidae</taxon>
        <taxon>Agaricales</taxon>
        <taxon>Marasmiineae</taxon>
        <taxon>Marasmiaceae</taxon>
        <taxon>Tetrapyrgos</taxon>
    </lineage>
</organism>
<protein>
    <submittedName>
        <fullName evidence="3">Uncharacterized protein</fullName>
    </submittedName>
</protein>
<keyword evidence="2" id="KW-0812">Transmembrane</keyword>